<comment type="subcellular location">
    <subcellularLocation>
        <location evidence="1">Cell envelope</location>
    </subcellularLocation>
</comment>
<dbReference type="Gene3D" id="2.40.420.20">
    <property type="match status" value="1"/>
</dbReference>
<evidence type="ECO:0000313" key="10">
    <source>
        <dbReference type="EMBL" id="BAV96712.1"/>
    </source>
</evidence>
<dbReference type="Gene3D" id="6.10.140.1990">
    <property type="match status" value="1"/>
</dbReference>
<dbReference type="RefSeq" id="WP_096377052.1">
    <property type="nucleotide sequence ID" value="NZ_AP014940.1"/>
</dbReference>
<dbReference type="InterPro" id="IPR030190">
    <property type="entry name" value="MacA_alpha-hairpin_sf"/>
</dbReference>
<dbReference type="FunFam" id="2.40.30.170:FF:000010">
    <property type="entry name" value="Efflux RND transporter periplasmic adaptor subunit"/>
    <property type="match status" value="1"/>
</dbReference>
<feature type="transmembrane region" description="Helical" evidence="6">
    <location>
        <begin position="26"/>
        <end position="43"/>
    </location>
</feature>
<proteinExistence type="inferred from homology"/>
<feature type="domain" description="CusB-like beta-barrel" evidence="9">
    <location>
        <begin position="246"/>
        <end position="318"/>
    </location>
</feature>
<dbReference type="Proteomes" id="UP000218824">
    <property type="component" value="Chromosome"/>
</dbReference>
<dbReference type="GO" id="GO:0019898">
    <property type="term" value="C:extrinsic component of membrane"/>
    <property type="evidence" value="ECO:0007669"/>
    <property type="project" value="InterPro"/>
</dbReference>
<name>A0AAU9ACU0_LYSEN</name>
<dbReference type="InterPro" id="IPR006143">
    <property type="entry name" value="RND_pump_MFP"/>
</dbReference>
<evidence type="ECO:0000259" key="8">
    <source>
        <dbReference type="Pfam" id="PF25917"/>
    </source>
</evidence>
<comment type="similarity">
    <text evidence="2">Belongs to the membrane fusion protein (MFP) (TC 8.A.1) family.</text>
</comment>
<organism evidence="10 11">
    <name type="scientific">Lysobacter enzymogenes</name>
    <dbReference type="NCBI Taxonomy" id="69"/>
    <lineage>
        <taxon>Bacteria</taxon>
        <taxon>Pseudomonadati</taxon>
        <taxon>Pseudomonadota</taxon>
        <taxon>Gammaproteobacteria</taxon>
        <taxon>Lysobacterales</taxon>
        <taxon>Lysobacteraceae</taxon>
        <taxon>Lysobacter</taxon>
    </lineage>
</organism>
<protein>
    <submittedName>
        <fullName evidence="10">RND family efflux transporter MFP subunit</fullName>
    </submittedName>
</protein>
<dbReference type="Pfam" id="PF25876">
    <property type="entry name" value="HH_MFP_RND"/>
    <property type="match status" value="1"/>
</dbReference>
<dbReference type="Gene3D" id="2.40.30.170">
    <property type="match status" value="1"/>
</dbReference>
<dbReference type="GeneID" id="83063101"/>
<dbReference type="KEGG" id="lem:LEN_1225"/>
<keyword evidence="3 4" id="KW-0175">Coiled coil</keyword>
<keyword evidence="6" id="KW-0472">Membrane</keyword>
<dbReference type="SUPFAM" id="SSF111369">
    <property type="entry name" value="HlyD-like secretion proteins"/>
    <property type="match status" value="1"/>
</dbReference>
<dbReference type="GO" id="GO:1990195">
    <property type="term" value="C:macrolide transmembrane transporter complex"/>
    <property type="evidence" value="ECO:0007669"/>
    <property type="project" value="InterPro"/>
</dbReference>
<evidence type="ECO:0000313" key="11">
    <source>
        <dbReference type="Proteomes" id="UP000218824"/>
    </source>
</evidence>
<dbReference type="GO" id="GO:0022857">
    <property type="term" value="F:transmembrane transporter activity"/>
    <property type="evidence" value="ECO:0007669"/>
    <property type="project" value="InterPro"/>
</dbReference>
<evidence type="ECO:0000256" key="3">
    <source>
        <dbReference type="ARBA" id="ARBA00023054"/>
    </source>
</evidence>
<feature type="region of interest" description="Disordered" evidence="5">
    <location>
        <begin position="343"/>
        <end position="363"/>
    </location>
</feature>
<evidence type="ECO:0000256" key="4">
    <source>
        <dbReference type="SAM" id="Coils"/>
    </source>
</evidence>
<evidence type="ECO:0000259" key="9">
    <source>
        <dbReference type="Pfam" id="PF25954"/>
    </source>
</evidence>
<accession>A0AAU9ACU0</accession>
<feature type="compositionally biased region" description="Gly residues" evidence="5">
    <location>
        <begin position="399"/>
        <end position="428"/>
    </location>
</feature>
<dbReference type="Pfam" id="PF25954">
    <property type="entry name" value="Beta-barrel_RND_2"/>
    <property type="match status" value="1"/>
</dbReference>
<dbReference type="GO" id="GO:0030313">
    <property type="term" value="C:cell envelope"/>
    <property type="evidence" value="ECO:0007669"/>
    <property type="project" value="UniProtKB-SubCell"/>
</dbReference>
<dbReference type="InterPro" id="IPR058625">
    <property type="entry name" value="MdtA-like_BSH"/>
</dbReference>
<dbReference type="Pfam" id="PF25917">
    <property type="entry name" value="BSH_RND"/>
    <property type="match status" value="1"/>
</dbReference>
<dbReference type="EMBL" id="AP014940">
    <property type="protein sequence ID" value="BAV96712.1"/>
    <property type="molecule type" value="Genomic_DNA"/>
</dbReference>
<dbReference type="InterPro" id="IPR058624">
    <property type="entry name" value="MdtA-like_HH"/>
</dbReference>
<dbReference type="AlphaFoldDB" id="A0AAU9ACU0"/>
<dbReference type="NCBIfam" id="TIGR01730">
    <property type="entry name" value="RND_mfp"/>
    <property type="match status" value="1"/>
</dbReference>
<gene>
    <name evidence="10" type="ORF">LEN_1225</name>
</gene>
<keyword evidence="6" id="KW-1133">Transmembrane helix</keyword>
<evidence type="ECO:0000256" key="2">
    <source>
        <dbReference type="ARBA" id="ARBA00009477"/>
    </source>
</evidence>
<feature type="coiled-coil region" evidence="4">
    <location>
        <begin position="127"/>
        <end position="192"/>
    </location>
</feature>
<dbReference type="GO" id="GO:1990961">
    <property type="term" value="P:xenobiotic detoxification by transmembrane export across the plasma membrane"/>
    <property type="evidence" value="ECO:0007669"/>
    <property type="project" value="InterPro"/>
</dbReference>
<feature type="domain" description="Multidrug resistance protein MdtA-like barrel-sandwich hybrid" evidence="8">
    <location>
        <begin position="80"/>
        <end position="232"/>
    </location>
</feature>
<feature type="domain" description="Multidrug resistance protein MdtA-like alpha-helical hairpin" evidence="7">
    <location>
        <begin position="127"/>
        <end position="188"/>
    </location>
</feature>
<dbReference type="PANTHER" id="PTHR32347:SF14">
    <property type="entry name" value="EFFLUX SYSTEM COMPONENT YKNX-RELATED"/>
    <property type="match status" value="1"/>
</dbReference>
<evidence type="ECO:0000256" key="5">
    <source>
        <dbReference type="SAM" id="MobiDB-lite"/>
    </source>
</evidence>
<evidence type="ECO:0000259" key="7">
    <source>
        <dbReference type="Pfam" id="PF25876"/>
    </source>
</evidence>
<dbReference type="InterPro" id="IPR050465">
    <property type="entry name" value="UPF0194_transport"/>
</dbReference>
<dbReference type="PANTHER" id="PTHR32347">
    <property type="entry name" value="EFFLUX SYSTEM COMPONENT YKNX-RELATED"/>
    <property type="match status" value="1"/>
</dbReference>
<feature type="region of interest" description="Disordered" evidence="5">
    <location>
        <begin position="391"/>
        <end position="437"/>
    </location>
</feature>
<sequence>MSAAQSSSPRSASSLRPRKSPWPKRAAIAVAVLALAGIGWHFYSQRNAEQAASAYRTAKIERGDIRVTISATGALSAISTVDVGSQISGQMIEVLADYNDRVTKGQVIARIDPSTYEAQINQGNAQVANARASLATAQATLRNAELDYQRKASLSKDQLIARSDVDLARAALDQARAQLNGAKAQIEQQIASTQTSRLNLQRTVIRAPVDGVVLTRSIEPGQTVAASLQAPVLFQIAEDLSKMEIVLAIDEADIGQVKSGQAVNFTVDSFPDRKFRGAVQQVRLSATNTSNVITYPVVVSVDNADGVLLPGMTANAEIEVSHRDDVLRVGNAALRYKPDDDAAAAAGAPAGGPGGQRGGLGNDLPRVAEQLKLSPEQRVAFDAALEQMKQRMAARSAAPGGGASGGPPGGGAPTIIMGGRGPGGGGGNNNRNRAAGAVSGAARQRMLERFNQQFGAFRSLLSDEQKKTWDSEVSALVSARRAPLYKLVGGKPEAVVVRVGASDGSWTEVSGNIKEGDEVVVGTGRGAK</sequence>
<reference evidence="10 11" key="1">
    <citation type="journal article" date="2017" name="DNA Res.">
        <title>Complete genome sequence and expression profile of the commercial lytic enzyme producer Lysobacter enzymogenes M497-1.</title>
        <authorList>
            <person name="Takami H."/>
            <person name="Toyoda A."/>
            <person name="Uchiyama I."/>
            <person name="Itoh T."/>
            <person name="Takaki Y."/>
            <person name="Arai W."/>
            <person name="Nishi S."/>
            <person name="Kawai M."/>
            <person name="Shinya K."/>
            <person name="Ikeda H."/>
        </authorList>
    </citation>
    <scope>NUCLEOTIDE SEQUENCE [LARGE SCALE GENOMIC DNA]</scope>
    <source>
        <strain evidence="10 11">M497-1</strain>
    </source>
</reference>
<evidence type="ECO:0000256" key="1">
    <source>
        <dbReference type="ARBA" id="ARBA00004196"/>
    </source>
</evidence>
<dbReference type="Gene3D" id="2.40.50.100">
    <property type="match status" value="1"/>
</dbReference>
<feature type="compositionally biased region" description="Gly residues" evidence="5">
    <location>
        <begin position="349"/>
        <end position="361"/>
    </location>
</feature>
<dbReference type="InterPro" id="IPR058792">
    <property type="entry name" value="Beta-barrel_RND_2"/>
</dbReference>
<evidence type="ECO:0000256" key="6">
    <source>
        <dbReference type="SAM" id="Phobius"/>
    </source>
</evidence>
<keyword evidence="6" id="KW-0812">Transmembrane</keyword>